<dbReference type="PROSITE" id="PS51525">
    <property type="entry name" value="NET"/>
    <property type="match status" value="1"/>
</dbReference>
<name>A0A158PMG3_ANGCS</name>
<evidence type="ECO:0000313" key="3">
    <source>
        <dbReference type="EMBL" id="VDM64296.1"/>
    </source>
</evidence>
<dbReference type="InterPro" id="IPR027353">
    <property type="entry name" value="NET_dom"/>
</dbReference>
<feature type="region of interest" description="Disordered" evidence="1">
    <location>
        <begin position="1"/>
        <end position="22"/>
    </location>
</feature>
<evidence type="ECO:0000313" key="5">
    <source>
        <dbReference type="WBParaSite" id="ACOC_0001271001-mRNA-1"/>
    </source>
</evidence>
<proteinExistence type="predicted"/>
<evidence type="ECO:0000259" key="2">
    <source>
        <dbReference type="PROSITE" id="PS51525"/>
    </source>
</evidence>
<dbReference type="OrthoDB" id="5876151at2759"/>
<dbReference type="Proteomes" id="UP000267027">
    <property type="component" value="Unassembled WGS sequence"/>
</dbReference>
<dbReference type="EMBL" id="UYYA01005179">
    <property type="protein sequence ID" value="VDM64296.1"/>
    <property type="molecule type" value="Genomic_DNA"/>
</dbReference>
<gene>
    <name evidence="3" type="ORF">ACOC_LOCUS12711</name>
</gene>
<feature type="compositionally biased region" description="Polar residues" evidence="1">
    <location>
        <begin position="471"/>
        <end position="484"/>
    </location>
</feature>
<evidence type="ECO:0000313" key="4">
    <source>
        <dbReference type="Proteomes" id="UP000267027"/>
    </source>
</evidence>
<dbReference type="AlphaFoldDB" id="A0A158PMG3"/>
<organism evidence="5">
    <name type="scientific">Angiostrongylus costaricensis</name>
    <name type="common">Nematode worm</name>
    <dbReference type="NCBI Taxonomy" id="334426"/>
    <lineage>
        <taxon>Eukaryota</taxon>
        <taxon>Metazoa</taxon>
        <taxon>Ecdysozoa</taxon>
        <taxon>Nematoda</taxon>
        <taxon>Chromadorea</taxon>
        <taxon>Rhabditida</taxon>
        <taxon>Rhabditina</taxon>
        <taxon>Rhabditomorpha</taxon>
        <taxon>Strongyloidea</taxon>
        <taxon>Metastrongylidae</taxon>
        <taxon>Angiostrongylus</taxon>
    </lineage>
</organism>
<dbReference type="Pfam" id="PF17035">
    <property type="entry name" value="BET"/>
    <property type="match status" value="1"/>
</dbReference>
<feature type="domain" description="NET" evidence="2">
    <location>
        <begin position="331"/>
        <end position="417"/>
    </location>
</feature>
<feature type="region of interest" description="Disordered" evidence="1">
    <location>
        <begin position="450"/>
        <end position="484"/>
    </location>
</feature>
<dbReference type="InterPro" id="IPR038336">
    <property type="entry name" value="NET_sf"/>
</dbReference>
<evidence type="ECO:0000256" key="1">
    <source>
        <dbReference type="SAM" id="MobiDB-lite"/>
    </source>
</evidence>
<dbReference type="Gene3D" id="1.20.1270.220">
    <property type="match status" value="1"/>
</dbReference>
<dbReference type="WBParaSite" id="ACOC_0001271001-mRNA-1">
    <property type="protein sequence ID" value="ACOC_0001271001-mRNA-1"/>
    <property type="gene ID" value="ACOC_0001271001"/>
</dbReference>
<feature type="compositionally biased region" description="Low complexity" evidence="1">
    <location>
        <begin position="455"/>
        <end position="470"/>
    </location>
</feature>
<sequence>MTGDTDSVDVNDNKIKRNSMGSYTKMEQESMMGSGGTVMFSVKYFLATNFPVQYDLHQSRSSVVICDNLEGEDHNVGSTSESERGACATFFGSSSTEISGRDVMKEEESWDPAEAENAWGNSATLYYIPNPNTNDQPINCFVDLETVRRKLFYKQYANAEEFADEIRTWLHLPPESVEPISIPSEEIAGMDEGDITLYVLEKATQKAMEQSHSLLGEVSLQQQHLIEMRDMRENAKCNKKIPPPVLPAVWGSVSATLAKCGSVPIYERSNLERIDEGDHTKFDAIGGLKNSVKVTVKGEGSNDCEESANVLQIKAEVDCNEGANLEDSTLNTDQDGTNEPLTHMEQVQLAEDLRLLDDNEMGGVVDIILEHNPLTVDEIPTDDEPEAIIQFKDLKPITLQKVATYVQSVLTSTSNCEFVLLISNSMSREFSVAAPFADYYGRAESVHADDDNRFSSSSSTSISCHSSSSSDTVAFENSTKVEPL</sequence>
<accession>A0A158PMG3</accession>
<reference evidence="5" key="1">
    <citation type="submission" date="2016-04" db="UniProtKB">
        <authorList>
            <consortium name="WormBaseParasite"/>
        </authorList>
    </citation>
    <scope>IDENTIFICATION</scope>
</reference>
<keyword evidence="4" id="KW-1185">Reference proteome</keyword>
<reference evidence="3 4" key="2">
    <citation type="submission" date="2018-11" db="EMBL/GenBank/DDBJ databases">
        <authorList>
            <consortium name="Pathogen Informatics"/>
        </authorList>
    </citation>
    <scope>NUCLEOTIDE SEQUENCE [LARGE SCALE GENOMIC DNA]</scope>
    <source>
        <strain evidence="3 4">Costa Rica</strain>
    </source>
</reference>
<protein>
    <submittedName>
        <fullName evidence="5">NET domain-containing protein</fullName>
    </submittedName>
</protein>
<feature type="compositionally biased region" description="Polar residues" evidence="1">
    <location>
        <begin position="1"/>
        <end position="10"/>
    </location>
</feature>